<reference evidence="1 2" key="1">
    <citation type="submission" date="2021-06" db="EMBL/GenBank/DDBJ databases">
        <title>Caerostris darwini draft genome.</title>
        <authorList>
            <person name="Kono N."/>
            <person name="Arakawa K."/>
        </authorList>
    </citation>
    <scope>NUCLEOTIDE SEQUENCE [LARGE SCALE GENOMIC DNA]</scope>
</reference>
<evidence type="ECO:0000313" key="1">
    <source>
        <dbReference type="EMBL" id="GIY82559.1"/>
    </source>
</evidence>
<gene>
    <name evidence="1" type="ORF">CDAR_549171</name>
</gene>
<comment type="caution">
    <text evidence="1">The sequence shown here is derived from an EMBL/GenBank/DDBJ whole genome shotgun (WGS) entry which is preliminary data.</text>
</comment>
<name>A0AAV4WL46_9ARAC</name>
<organism evidence="1 2">
    <name type="scientific">Caerostris darwini</name>
    <dbReference type="NCBI Taxonomy" id="1538125"/>
    <lineage>
        <taxon>Eukaryota</taxon>
        <taxon>Metazoa</taxon>
        <taxon>Ecdysozoa</taxon>
        <taxon>Arthropoda</taxon>
        <taxon>Chelicerata</taxon>
        <taxon>Arachnida</taxon>
        <taxon>Araneae</taxon>
        <taxon>Araneomorphae</taxon>
        <taxon>Entelegynae</taxon>
        <taxon>Araneoidea</taxon>
        <taxon>Araneidae</taxon>
        <taxon>Caerostris</taxon>
    </lineage>
</organism>
<dbReference type="Proteomes" id="UP001054837">
    <property type="component" value="Unassembled WGS sequence"/>
</dbReference>
<dbReference type="EMBL" id="BPLQ01014724">
    <property type="protein sequence ID" value="GIY82559.1"/>
    <property type="molecule type" value="Genomic_DNA"/>
</dbReference>
<dbReference type="AlphaFoldDB" id="A0AAV4WL46"/>
<evidence type="ECO:0000313" key="2">
    <source>
        <dbReference type="Proteomes" id="UP001054837"/>
    </source>
</evidence>
<keyword evidence="2" id="KW-1185">Reference proteome</keyword>
<sequence length="104" mass="11853">MSMWNRPNEIGRVSSISALERRKILLFEDFFRDVCYSTQIQVVFSVSDFNFAFPENVDLSTDWTGRPPVSSVDLSGEESLLKILATGKFYDRPKSEGTSSYDNI</sequence>
<accession>A0AAV4WL46</accession>
<protein>
    <submittedName>
        <fullName evidence="1">Uncharacterized protein</fullName>
    </submittedName>
</protein>
<proteinExistence type="predicted"/>